<keyword evidence="3 6" id="KW-1133">Transmembrane helix</keyword>
<keyword evidence="2 6" id="KW-0812">Transmembrane</keyword>
<dbReference type="EMBL" id="JAROCB010000001">
    <property type="protein sequence ID" value="MDN4596190.1"/>
    <property type="molecule type" value="Genomic_DNA"/>
</dbReference>
<feature type="transmembrane region" description="Helical" evidence="6">
    <location>
        <begin position="211"/>
        <end position="230"/>
    </location>
</feature>
<feature type="transmembrane region" description="Helical" evidence="6">
    <location>
        <begin position="49"/>
        <end position="67"/>
    </location>
</feature>
<dbReference type="PROSITE" id="PS00216">
    <property type="entry name" value="SUGAR_TRANSPORT_1"/>
    <property type="match status" value="1"/>
</dbReference>
<dbReference type="PANTHER" id="PTHR23528">
    <property type="match status" value="1"/>
</dbReference>
<feature type="transmembrane region" description="Helical" evidence="6">
    <location>
        <begin position="299"/>
        <end position="319"/>
    </location>
</feature>
<evidence type="ECO:0000259" key="7">
    <source>
        <dbReference type="PROSITE" id="PS50850"/>
    </source>
</evidence>
<feature type="transmembrane region" description="Helical" evidence="6">
    <location>
        <begin position="270"/>
        <end position="287"/>
    </location>
</feature>
<sequence>MTSDTSIPAADSAAEQPAGPVAPITTNTFVGTAAGNDDPPAPIKGLRRLMVWIIPANLGIYLIWGALPGILLPQQITVLFGQKDQVANLAVVATIGAFAAMVAQPIAGQISDRTRSRFGRRAPWILIGSLAGGLSLVGLAFANSLVGVIIAWTLVQISYNFAQGPLTAVMPDRVPLKRRGTFAALSGIGLMVGALGGSIVGALFFNSITVGYVFFAVFSLVVLSLFVLANPDYSSRQLQREPFTLVDFLKTFWVNPVAHPDFFWAFTGRLLLYTGYFAVTGYQLYLLSNYFRVAHPEQIIPILGLLSLVGILVSTIVAGPLSDRIGRRKPFVFASAAVVSLAFLLPWLWPDVTAWVIMTIVSGFGFGMFQAVDTALMSEVLPSAKSFAKDLGVVNIAATLPQTLAPGVAGAIILAFGYAALFPIAIVLGILGALAVWPIKATR</sequence>
<keyword evidence="4 6" id="KW-0472">Membrane</keyword>
<dbReference type="InterPro" id="IPR036259">
    <property type="entry name" value="MFS_trans_sf"/>
</dbReference>
<dbReference type="PROSITE" id="PS50850">
    <property type="entry name" value="MFS"/>
    <property type="match status" value="1"/>
</dbReference>
<dbReference type="Proteomes" id="UP001174210">
    <property type="component" value="Unassembled WGS sequence"/>
</dbReference>
<feature type="transmembrane region" description="Helical" evidence="6">
    <location>
        <begin position="420"/>
        <end position="439"/>
    </location>
</feature>
<name>A0ABT8ITR1_9MICO</name>
<dbReference type="RefSeq" id="WP_301216025.1">
    <property type="nucleotide sequence ID" value="NZ_JAROCB010000001.1"/>
</dbReference>
<accession>A0ABT8ITR1</accession>
<evidence type="ECO:0000256" key="1">
    <source>
        <dbReference type="ARBA" id="ARBA00004651"/>
    </source>
</evidence>
<dbReference type="PANTHER" id="PTHR23528:SF1">
    <property type="entry name" value="MAJOR FACILITATOR SUPERFAMILY (MFS) PROFILE DOMAIN-CONTAINING PROTEIN"/>
    <property type="match status" value="1"/>
</dbReference>
<comment type="caution">
    <text evidence="8">The sequence shown here is derived from an EMBL/GenBank/DDBJ whole genome shotgun (WGS) entry which is preliminary data.</text>
</comment>
<comment type="subcellular location">
    <subcellularLocation>
        <location evidence="1">Cell membrane</location>
        <topology evidence="1">Multi-pass membrane protein</topology>
    </subcellularLocation>
</comment>
<dbReference type="InterPro" id="IPR005829">
    <property type="entry name" value="Sugar_transporter_CS"/>
</dbReference>
<organism evidence="8 9">
    <name type="scientific">Leifsonia virtsii</name>
    <dbReference type="NCBI Taxonomy" id="3035915"/>
    <lineage>
        <taxon>Bacteria</taxon>
        <taxon>Bacillati</taxon>
        <taxon>Actinomycetota</taxon>
        <taxon>Actinomycetes</taxon>
        <taxon>Micrococcales</taxon>
        <taxon>Microbacteriaceae</taxon>
        <taxon>Leifsonia</taxon>
    </lineage>
</organism>
<feature type="transmembrane region" description="Helical" evidence="6">
    <location>
        <begin position="331"/>
        <end position="349"/>
    </location>
</feature>
<reference evidence="8" key="1">
    <citation type="submission" date="2023-03" db="EMBL/GenBank/DDBJ databases">
        <title>MT1 and MT2 Draft Genomes of Novel Species.</title>
        <authorList>
            <person name="Venkateswaran K."/>
        </authorList>
    </citation>
    <scope>NUCLEOTIDE SEQUENCE</scope>
    <source>
        <strain evidence="8">F6_8S_P_1A</strain>
    </source>
</reference>
<feature type="transmembrane region" description="Helical" evidence="6">
    <location>
        <begin position="148"/>
        <end position="170"/>
    </location>
</feature>
<feature type="transmembrane region" description="Helical" evidence="6">
    <location>
        <begin position="393"/>
        <end position="414"/>
    </location>
</feature>
<evidence type="ECO:0000313" key="8">
    <source>
        <dbReference type="EMBL" id="MDN4596190.1"/>
    </source>
</evidence>
<keyword evidence="9" id="KW-1185">Reference proteome</keyword>
<evidence type="ECO:0000313" key="9">
    <source>
        <dbReference type="Proteomes" id="UP001174210"/>
    </source>
</evidence>
<protein>
    <submittedName>
        <fullName evidence="8">MFS transporter</fullName>
    </submittedName>
</protein>
<feature type="region of interest" description="Disordered" evidence="5">
    <location>
        <begin position="1"/>
        <end position="22"/>
    </location>
</feature>
<dbReference type="Pfam" id="PF13347">
    <property type="entry name" value="MFS_2"/>
    <property type="match status" value="1"/>
</dbReference>
<feature type="transmembrane region" description="Helical" evidence="6">
    <location>
        <begin position="87"/>
        <end position="110"/>
    </location>
</feature>
<feature type="transmembrane region" description="Helical" evidence="6">
    <location>
        <begin position="182"/>
        <end position="205"/>
    </location>
</feature>
<evidence type="ECO:0000256" key="5">
    <source>
        <dbReference type="SAM" id="MobiDB-lite"/>
    </source>
</evidence>
<evidence type="ECO:0000256" key="2">
    <source>
        <dbReference type="ARBA" id="ARBA00022692"/>
    </source>
</evidence>
<evidence type="ECO:0000256" key="3">
    <source>
        <dbReference type="ARBA" id="ARBA00022989"/>
    </source>
</evidence>
<evidence type="ECO:0000256" key="6">
    <source>
        <dbReference type="SAM" id="Phobius"/>
    </source>
</evidence>
<dbReference type="SUPFAM" id="SSF103473">
    <property type="entry name" value="MFS general substrate transporter"/>
    <property type="match status" value="1"/>
</dbReference>
<gene>
    <name evidence="8" type="ORF">P5G59_03460</name>
</gene>
<proteinExistence type="predicted"/>
<feature type="transmembrane region" description="Helical" evidence="6">
    <location>
        <begin position="355"/>
        <end position="372"/>
    </location>
</feature>
<evidence type="ECO:0000256" key="4">
    <source>
        <dbReference type="ARBA" id="ARBA00023136"/>
    </source>
</evidence>
<dbReference type="InterPro" id="IPR020846">
    <property type="entry name" value="MFS_dom"/>
</dbReference>
<dbReference type="Gene3D" id="1.20.1250.20">
    <property type="entry name" value="MFS general substrate transporter like domains"/>
    <property type="match status" value="2"/>
</dbReference>
<feature type="domain" description="Major facilitator superfamily (MFS) profile" evidence="7">
    <location>
        <begin position="45"/>
        <end position="443"/>
    </location>
</feature>
<feature type="transmembrane region" description="Helical" evidence="6">
    <location>
        <begin position="122"/>
        <end position="142"/>
    </location>
</feature>